<reference evidence="2" key="1">
    <citation type="submission" date="2023-03" db="EMBL/GenBank/DDBJ databases">
        <title>Massive genome expansion in bonnet fungi (Mycena s.s.) driven by repeated elements and novel gene families across ecological guilds.</title>
        <authorList>
            <consortium name="Lawrence Berkeley National Laboratory"/>
            <person name="Harder C.B."/>
            <person name="Miyauchi S."/>
            <person name="Viragh M."/>
            <person name="Kuo A."/>
            <person name="Thoen E."/>
            <person name="Andreopoulos B."/>
            <person name="Lu D."/>
            <person name="Skrede I."/>
            <person name="Drula E."/>
            <person name="Henrissat B."/>
            <person name="Morin E."/>
            <person name="Kohler A."/>
            <person name="Barry K."/>
            <person name="LaButti K."/>
            <person name="Morin E."/>
            <person name="Salamov A."/>
            <person name="Lipzen A."/>
            <person name="Mereny Z."/>
            <person name="Hegedus B."/>
            <person name="Baldrian P."/>
            <person name="Stursova M."/>
            <person name="Weitz H."/>
            <person name="Taylor A."/>
            <person name="Grigoriev I.V."/>
            <person name="Nagy L.G."/>
            <person name="Martin F."/>
            <person name="Kauserud H."/>
        </authorList>
    </citation>
    <scope>NUCLEOTIDE SEQUENCE</scope>
    <source>
        <strain evidence="2">CBHHK173m</strain>
    </source>
</reference>
<comment type="caution">
    <text evidence="2">The sequence shown here is derived from an EMBL/GenBank/DDBJ whole genome shotgun (WGS) entry which is preliminary data.</text>
</comment>
<keyword evidence="3" id="KW-1185">Reference proteome</keyword>
<organism evidence="2 3">
    <name type="scientific">Mycena belliarum</name>
    <dbReference type="NCBI Taxonomy" id="1033014"/>
    <lineage>
        <taxon>Eukaryota</taxon>
        <taxon>Fungi</taxon>
        <taxon>Dikarya</taxon>
        <taxon>Basidiomycota</taxon>
        <taxon>Agaricomycotina</taxon>
        <taxon>Agaricomycetes</taxon>
        <taxon>Agaricomycetidae</taxon>
        <taxon>Agaricales</taxon>
        <taxon>Marasmiineae</taxon>
        <taxon>Mycenaceae</taxon>
        <taxon>Mycena</taxon>
    </lineage>
</organism>
<evidence type="ECO:0008006" key="4">
    <source>
        <dbReference type="Google" id="ProtNLM"/>
    </source>
</evidence>
<gene>
    <name evidence="2" type="ORF">B0H15DRAFT_785521</name>
</gene>
<feature type="region of interest" description="Disordered" evidence="1">
    <location>
        <begin position="1"/>
        <end position="23"/>
    </location>
</feature>
<dbReference type="AlphaFoldDB" id="A0AAD6TX20"/>
<sequence length="313" mass="34215">MAAATHNTISTGKDIAHERSAPCAPPSPVYHPAFSAAADIMLESSDGTLYRIDLYTLRATSGFFNTMLSLPAPEGGHKAEPIPLHAPDDAVEPLLRLMCGMYTHPWRTLDEIEAVLQLAENWDTPGPIAYLRTALDAPKWRTADPIRLYALATHFTWRAEAQRASTAALALDLFAPEHADALARLPAPALVALLRLHRARRDVLRALLDSPDGFLAGNGEPFHCSACAFTPLDNRSWRALKIRLVREIERAPAGEALGVLVGGMAEWPETRACWDAKCSRPECGAANYDRIATLKQIRSCVNALPVAVDLDWD</sequence>
<evidence type="ECO:0000256" key="1">
    <source>
        <dbReference type="SAM" id="MobiDB-lite"/>
    </source>
</evidence>
<accession>A0AAD6TX20</accession>
<name>A0AAD6TX20_9AGAR</name>
<proteinExistence type="predicted"/>
<feature type="compositionally biased region" description="Polar residues" evidence="1">
    <location>
        <begin position="1"/>
        <end position="11"/>
    </location>
</feature>
<protein>
    <recommendedName>
        <fullName evidence="4">BTB domain-containing protein</fullName>
    </recommendedName>
</protein>
<dbReference type="EMBL" id="JARJCN010000044">
    <property type="protein sequence ID" value="KAJ7082657.1"/>
    <property type="molecule type" value="Genomic_DNA"/>
</dbReference>
<evidence type="ECO:0000313" key="3">
    <source>
        <dbReference type="Proteomes" id="UP001222325"/>
    </source>
</evidence>
<evidence type="ECO:0000313" key="2">
    <source>
        <dbReference type="EMBL" id="KAJ7082657.1"/>
    </source>
</evidence>
<dbReference type="Proteomes" id="UP001222325">
    <property type="component" value="Unassembled WGS sequence"/>
</dbReference>